<sequence length="515" mass="56236">MELKVFKDTIAAYGGRWETRLELPVETEILIPDYLPAVFKIVKCLIEPVVLQNRVTGTRWQSEGYLRCTVYYQSEEPGCRLYRTEQKFAFEKTVELPDGAYAEGPAQIWGEPEYCNCRAISEHRIDLRGAYILCGAVLSTKECELLTALADCGIEQRTRELTGLQRIAAEEKTLTAETSMALPDVGEAVLDIDGSFLLGSVSLQTGQASVQGTLQMQVCYQPETSEEMEVRQKELSVQQTVELPGVAEDDICMAWGQVMAATLTATENNGEAGLNITWKLHLEVWHKTARTVVADAYSTVCHTQTVQTSCKLLNPMASLAGHVNVALEDDLPDPDVTVKGCLVTLGAAIPTQEESGKSGGISLIGKGTAHVFCADERGELTCYDKPFLWRPEGNWAGTTADTCACMGASVVRVVSGKSGTRLRVELEIETAGMLLQATSSEALCEVELGEEYADGNDGPALYLYYAQEGERVFDIAKRYHARAKDLVAANRMECDGKSPQDLATETVCLLIPAAL</sequence>
<organism evidence="2 3">
    <name type="scientific">Candidatus Gemmiger excrementigallinarum</name>
    <dbReference type="NCBI Taxonomy" id="2838609"/>
    <lineage>
        <taxon>Bacteria</taxon>
        <taxon>Bacillati</taxon>
        <taxon>Bacillota</taxon>
        <taxon>Clostridia</taxon>
        <taxon>Eubacteriales</taxon>
        <taxon>Gemmiger</taxon>
    </lineage>
</organism>
<evidence type="ECO:0000313" key="2">
    <source>
        <dbReference type="EMBL" id="HIZ41045.1"/>
    </source>
</evidence>
<protein>
    <recommendedName>
        <fullName evidence="1">SipL SPOCS domain-containing protein</fullName>
    </recommendedName>
</protein>
<dbReference type="Pfam" id="PF12673">
    <property type="entry name" value="SipL"/>
    <property type="match status" value="1"/>
</dbReference>
<evidence type="ECO:0000259" key="1">
    <source>
        <dbReference type="Pfam" id="PF12673"/>
    </source>
</evidence>
<dbReference type="InterPro" id="IPR024300">
    <property type="entry name" value="SipL_SPOCS_dom"/>
</dbReference>
<accession>A0A9D2J8H3</accession>
<dbReference type="Proteomes" id="UP000824048">
    <property type="component" value="Unassembled WGS sequence"/>
</dbReference>
<feature type="domain" description="SipL SPOCS" evidence="1">
    <location>
        <begin position="188"/>
        <end position="258"/>
    </location>
</feature>
<reference evidence="2" key="1">
    <citation type="journal article" date="2021" name="PeerJ">
        <title>Extensive microbial diversity within the chicken gut microbiome revealed by metagenomics and culture.</title>
        <authorList>
            <person name="Gilroy R."/>
            <person name="Ravi A."/>
            <person name="Getino M."/>
            <person name="Pursley I."/>
            <person name="Horton D.L."/>
            <person name="Alikhan N.F."/>
            <person name="Baker D."/>
            <person name="Gharbi K."/>
            <person name="Hall N."/>
            <person name="Watson M."/>
            <person name="Adriaenssens E.M."/>
            <person name="Foster-Nyarko E."/>
            <person name="Jarju S."/>
            <person name="Secka A."/>
            <person name="Antonio M."/>
            <person name="Oren A."/>
            <person name="Chaudhuri R.R."/>
            <person name="La Ragione R."/>
            <person name="Hildebrand F."/>
            <person name="Pallen M.J."/>
        </authorList>
    </citation>
    <scope>NUCLEOTIDE SEQUENCE</scope>
    <source>
        <strain evidence="2">ChiSxjej1B13-11774</strain>
    </source>
</reference>
<proteinExistence type="predicted"/>
<evidence type="ECO:0000313" key="3">
    <source>
        <dbReference type="Proteomes" id="UP000824048"/>
    </source>
</evidence>
<gene>
    <name evidence="2" type="ORF">H9811_00620</name>
</gene>
<name>A0A9D2J8H3_9FIRM</name>
<dbReference type="AlphaFoldDB" id="A0A9D2J8H3"/>
<reference evidence="2" key="2">
    <citation type="submission" date="2021-04" db="EMBL/GenBank/DDBJ databases">
        <authorList>
            <person name="Gilroy R."/>
        </authorList>
    </citation>
    <scope>NUCLEOTIDE SEQUENCE</scope>
    <source>
        <strain evidence="2">ChiSxjej1B13-11774</strain>
    </source>
</reference>
<dbReference type="EMBL" id="DXBP01000003">
    <property type="protein sequence ID" value="HIZ41045.1"/>
    <property type="molecule type" value="Genomic_DNA"/>
</dbReference>
<comment type="caution">
    <text evidence="2">The sequence shown here is derived from an EMBL/GenBank/DDBJ whole genome shotgun (WGS) entry which is preliminary data.</text>
</comment>